<evidence type="ECO:0008006" key="2">
    <source>
        <dbReference type="Google" id="ProtNLM"/>
    </source>
</evidence>
<proteinExistence type="predicted"/>
<dbReference type="EMBL" id="FPHE01000086">
    <property type="protein sequence ID" value="SFV58694.1"/>
    <property type="molecule type" value="Genomic_DNA"/>
</dbReference>
<reference evidence="1" key="1">
    <citation type="submission" date="2016-10" db="EMBL/GenBank/DDBJ databases">
        <authorList>
            <person name="de Groot N.N."/>
        </authorList>
    </citation>
    <scope>NUCLEOTIDE SEQUENCE</scope>
</reference>
<name>A0A1W1BYY2_9ZZZZ</name>
<protein>
    <recommendedName>
        <fullName evidence="2">SAM-dependent methyltransferase</fullName>
    </recommendedName>
</protein>
<sequence length="239" mass="27899">MKLKNIVPWGRTLKEYKEMFLLDEDDLQKNILGCGDGPASFNAELSSLGGSVVSVDPIYAFSKEELSSRIDEVAKEVMVQVRKNEETFVWKNIKNPDELYTIRMRAMRSFLDDYEQGLKEGRYMDEMLPSLSFVENQFDLVLSSHFLFLYSEHLDFEFHFNAVMEMIRVAKEVRIFPLMTLKNEYSPHLFKIIESLELQGYMAQIVKTDYEFQKGANEMLVVKPDTQSLFQSTFSKLIF</sequence>
<evidence type="ECO:0000313" key="1">
    <source>
        <dbReference type="EMBL" id="SFV58694.1"/>
    </source>
</evidence>
<dbReference type="AlphaFoldDB" id="A0A1W1BYY2"/>
<gene>
    <name evidence="1" type="ORF">MNB_SV-12-1560</name>
</gene>
<organism evidence="1">
    <name type="scientific">hydrothermal vent metagenome</name>
    <dbReference type="NCBI Taxonomy" id="652676"/>
    <lineage>
        <taxon>unclassified sequences</taxon>
        <taxon>metagenomes</taxon>
        <taxon>ecological metagenomes</taxon>
    </lineage>
</organism>
<accession>A0A1W1BYY2</accession>